<reference evidence="4" key="1">
    <citation type="submission" date="2021-01" db="EMBL/GenBank/DDBJ databases">
        <authorList>
            <person name="Corre E."/>
            <person name="Pelletier E."/>
            <person name="Niang G."/>
            <person name="Scheremetjew M."/>
            <person name="Finn R."/>
            <person name="Kale V."/>
            <person name="Holt S."/>
            <person name="Cochrane G."/>
            <person name="Meng A."/>
            <person name="Brown T."/>
            <person name="Cohen L."/>
        </authorList>
    </citation>
    <scope>NUCLEOTIDE SEQUENCE</scope>
    <source>
        <strain evidence="4">CCMP1510</strain>
    </source>
</reference>
<sequence length="843" mass="95581">MQENAVQADGSHLVSQGVLDATEESVRQARQCVVESRERKSTGRVYSGYTKHWDDWCNAKAGDTLLGVIMDESKEVTENLVLPVLVVNFFQTFVFMRPKLTPSGAVIPNTHGQLGEESIKGYQKALQDLQEEQRSTHPQKKKLNGVKKIYECSQFQQIIKARKATTADRRRQHGQHIDIGKERSAQNVYSDRQHHQLCTIGLFDDSPRPPGMTNVYLRCMIMTFMHALKHQTLLRGDSLRKLHMVQFFLTEFVDEGPHKCYIMTISHDNAKSNSTGKIEFYGVMRHLDQPEICSQFHAALYFLFLFRSGLVELPKWKPEMNADGSVRSHELYSIPTFIGLDPSRGGTSGPVPSLPARTANKLITWAVDNIQDRLDDISKKEHLERCCGANQASEVVSEDQVRRAGSWRINRGSLETYLKLLPKNFIRSRAGFPVDQKRFYIARAVLEPPPRLQKEVFGFIIREYESFRNSGDWDDKYDDDGVREWIEMLEYLAVVLVQDLAVLYEKMKKHVVFSYEPFSDDTYGFFTYRESLFEAMRNNAATRLQQTAQNAHERGDERCAQFASDVLTSVGAMLGQNFMPSSGAARAAFPTVSHSLDGTPRRQLNEIHAAVVVSTTPTQEHEARVSSNSAAPSTPRAASPPTHDTAHDTPQPYLFQQAPVVVNDPSTWPEDPDELPPFVRNVVLCDKPRTIRQIYTEYKYGLNGGPALKSLEEFYGPSKRNGRGSNPKFSWRSKQTRGLALVNGEETVSRAFEQSYARRADLCHYIDREIEEGQSEAAAISALQRRVDTYLQEGQSSSWTVILKLHSDLKKELRPESYEANKRRAVEAASNRAKKKQQRASSS</sequence>
<feature type="compositionally biased region" description="Basic residues" evidence="1">
    <location>
        <begin position="832"/>
        <end position="843"/>
    </location>
</feature>
<evidence type="ECO:0000313" key="4">
    <source>
        <dbReference type="EMBL" id="CAE0366233.1"/>
    </source>
</evidence>
<evidence type="ECO:0000259" key="3">
    <source>
        <dbReference type="Pfam" id="PF16787"/>
    </source>
</evidence>
<dbReference type="EMBL" id="HBIJ01010010">
    <property type="protein sequence ID" value="CAE0366233.1"/>
    <property type="molecule type" value="Transcribed_RNA"/>
</dbReference>
<gene>
    <name evidence="4" type="ORF">ALAG00032_LOCUS6977</name>
</gene>
<dbReference type="AlphaFoldDB" id="A0A7S3JVJ7"/>
<feature type="compositionally biased region" description="Basic and acidic residues" evidence="1">
    <location>
        <begin position="816"/>
        <end position="826"/>
    </location>
</feature>
<evidence type="ECO:0000259" key="2">
    <source>
        <dbReference type="Pfam" id="PF12550"/>
    </source>
</evidence>
<proteinExistence type="predicted"/>
<feature type="region of interest" description="Disordered" evidence="1">
    <location>
        <begin position="615"/>
        <end position="650"/>
    </location>
</feature>
<dbReference type="InterPro" id="IPR022210">
    <property type="entry name" value="TF_GCR1-like"/>
</dbReference>
<evidence type="ECO:0000256" key="1">
    <source>
        <dbReference type="SAM" id="MobiDB-lite"/>
    </source>
</evidence>
<feature type="domain" description="Transcription activator GCR1-like" evidence="2">
    <location>
        <begin position="684"/>
        <end position="732"/>
    </location>
</feature>
<dbReference type="Pfam" id="PF16787">
    <property type="entry name" value="NDC10_II"/>
    <property type="match status" value="1"/>
</dbReference>
<name>A0A7S3JVJ7_9STRA</name>
<dbReference type="Pfam" id="PF12550">
    <property type="entry name" value="GCR1_C"/>
    <property type="match status" value="1"/>
</dbReference>
<dbReference type="InterPro" id="IPR031872">
    <property type="entry name" value="NDC10_II"/>
</dbReference>
<dbReference type="InterPro" id="IPR038279">
    <property type="entry name" value="Ndc10_dom2_sf"/>
</dbReference>
<evidence type="ECO:0008006" key="5">
    <source>
        <dbReference type="Google" id="ProtNLM"/>
    </source>
</evidence>
<feature type="compositionally biased region" description="Low complexity" evidence="1">
    <location>
        <begin position="626"/>
        <end position="641"/>
    </location>
</feature>
<dbReference type="GO" id="GO:0003677">
    <property type="term" value="F:DNA binding"/>
    <property type="evidence" value="ECO:0007669"/>
    <property type="project" value="InterPro"/>
</dbReference>
<feature type="region of interest" description="Disordered" evidence="1">
    <location>
        <begin position="816"/>
        <end position="843"/>
    </location>
</feature>
<protein>
    <recommendedName>
        <fullName evidence="5">Ndc10 domain-containing protein</fullName>
    </recommendedName>
</protein>
<accession>A0A7S3JVJ7</accession>
<feature type="domain" description="Ndc10" evidence="3">
    <location>
        <begin position="227"/>
        <end position="523"/>
    </location>
</feature>
<organism evidence="4">
    <name type="scientific">Aureoumbra lagunensis</name>
    <dbReference type="NCBI Taxonomy" id="44058"/>
    <lineage>
        <taxon>Eukaryota</taxon>
        <taxon>Sar</taxon>
        <taxon>Stramenopiles</taxon>
        <taxon>Ochrophyta</taxon>
        <taxon>Pelagophyceae</taxon>
        <taxon>Pelagomonadales</taxon>
        <taxon>Aureoumbra</taxon>
    </lineage>
</organism>
<dbReference type="Gene3D" id="1.10.443.20">
    <property type="entry name" value="Centromere DNA-binding protein complex CBF3 subunit, domain 2"/>
    <property type="match status" value="1"/>
</dbReference>